<keyword evidence="2" id="KW-1185">Reference proteome</keyword>
<accession>A0ACA9MM54</accession>
<organism evidence="1 2">
    <name type="scientific">Scutellospora calospora</name>
    <dbReference type="NCBI Taxonomy" id="85575"/>
    <lineage>
        <taxon>Eukaryota</taxon>
        <taxon>Fungi</taxon>
        <taxon>Fungi incertae sedis</taxon>
        <taxon>Mucoromycota</taxon>
        <taxon>Glomeromycotina</taxon>
        <taxon>Glomeromycetes</taxon>
        <taxon>Diversisporales</taxon>
        <taxon>Gigasporaceae</taxon>
        <taxon>Scutellospora</taxon>
    </lineage>
</organism>
<comment type="caution">
    <text evidence="1">The sequence shown here is derived from an EMBL/GenBank/DDBJ whole genome shotgun (WGS) entry which is preliminary data.</text>
</comment>
<evidence type="ECO:0000313" key="1">
    <source>
        <dbReference type="EMBL" id="CAG8599125.1"/>
    </source>
</evidence>
<feature type="non-terminal residue" evidence="1">
    <location>
        <position position="240"/>
    </location>
</feature>
<dbReference type="Proteomes" id="UP000789860">
    <property type="component" value="Unassembled WGS sequence"/>
</dbReference>
<reference evidence="1" key="1">
    <citation type="submission" date="2021-06" db="EMBL/GenBank/DDBJ databases">
        <authorList>
            <person name="Kallberg Y."/>
            <person name="Tangrot J."/>
            <person name="Rosling A."/>
        </authorList>
    </citation>
    <scope>NUCLEOTIDE SEQUENCE</scope>
    <source>
        <strain evidence="1">AU212A</strain>
    </source>
</reference>
<dbReference type="EMBL" id="CAJVPM010014108">
    <property type="protein sequence ID" value="CAG8599125.1"/>
    <property type="molecule type" value="Genomic_DNA"/>
</dbReference>
<name>A0ACA9MM54_9GLOM</name>
<proteinExistence type="predicted"/>
<sequence length="240" mass="27591">QTTPIPNNERNVSNQETLQALLALLNNTNQTTPQNNQASYLGIQEEDESLFLLADRIARQKPISGTLILLKKKNQENSVGLGGTDEILIPDINTEMREGDEEHQDNQDNSNWIESNGKDNPNQKDQPEQNKKNTSDEKDNLKIEEKIRKIKNNKRLDVSMWPISCLNTKQGKEYEPVADLFDYYYEDDIQVRIDYQVGDLEKDQKDQLSQLLDKNKDISAQSLSELGRANKVRHQIPTRE</sequence>
<protein>
    <submittedName>
        <fullName evidence="1">10420_t:CDS:1</fullName>
    </submittedName>
</protein>
<gene>
    <name evidence="1" type="ORF">SCALOS_LOCUS6865</name>
</gene>
<feature type="non-terminal residue" evidence="1">
    <location>
        <position position="1"/>
    </location>
</feature>
<evidence type="ECO:0000313" key="2">
    <source>
        <dbReference type="Proteomes" id="UP000789860"/>
    </source>
</evidence>